<dbReference type="Proteomes" id="UP000414233">
    <property type="component" value="Unassembled WGS sequence"/>
</dbReference>
<reference evidence="3 4" key="1">
    <citation type="submission" date="2019-08" db="EMBL/GenBank/DDBJ databases">
        <authorList>
            <person name="Peeters C."/>
        </authorList>
    </citation>
    <scope>NUCLEOTIDE SEQUENCE [LARGE SCALE GENOMIC DNA]</scope>
    <source>
        <strain evidence="3 4">LMG 30175</strain>
    </source>
</reference>
<organism evidence="3 4">
    <name type="scientific">Pandoraea terrae</name>
    <dbReference type="NCBI Taxonomy" id="1537710"/>
    <lineage>
        <taxon>Bacteria</taxon>
        <taxon>Pseudomonadati</taxon>
        <taxon>Pseudomonadota</taxon>
        <taxon>Betaproteobacteria</taxon>
        <taxon>Burkholderiales</taxon>
        <taxon>Burkholderiaceae</taxon>
        <taxon>Pandoraea</taxon>
    </lineage>
</organism>
<keyword evidence="2" id="KW-0732">Signal</keyword>
<feature type="compositionally biased region" description="Gly residues" evidence="1">
    <location>
        <begin position="27"/>
        <end position="48"/>
    </location>
</feature>
<feature type="compositionally biased region" description="Basic and acidic residues" evidence="1">
    <location>
        <begin position="102"/>
        <end position="118"/>
    </location>
</feature>
<dbReference type="EMBL" id="CABPRZ010000019">
    <property type="protein sequence ID" value="VVE39522.1"/>
    <property type="molecule type" value="Genomic_DNA"/>
</dbReference>
<feature type="compositionally biased region" description="Basic residues" evidence="1">
    <location>
        <begin position="81"/>
        <end position="91"/>
    </location>
</feature>
<evidence type="ECO:0000313" key="4">
    <source>
        <dbReference type="Proteomes" id="UP000414233"/>
    </source>
</evidence>
<evidence type="ECO:0000313" key="3">
    <source>
        <dbReference type="EMBL" id="VVE39522.1"/>
    </source>
</evidence>
<sequence length="118" mass="12024">MLKLKRELAIIAGIGLAILSAGAYAAGGHGGGGMSGGHGIGMTPGHSGGFTNSNGLNAGDRDKGQARAGDRMSREGMSHKQAGKHHAHHTSRSALNSNGLHAVDRDHGLQRAEDRTGK</sequence>
<dbReference type="AlphaFoldDB" id="A0A5E4XTX6"/>
<dbReference type="RefSeq" id="WP_191629150.1">
    <property type="nucleotide sequence ID" value="NZ_CABPRZ010000019.1"/>
</dbReference>
<feature type="compositionally biased region" description="Basic and acidic residues" evidence="1">
    <location>
        <begin position="59"/>
        <end position="78"/>
    </location>
</feature>
<feature type="signal peptide" evidence="2">
    <location>
        <begin position="1"/>
        <end position="25"/>
    </location>
</feature>
<name>A0A5E4XTX6_9BURK</name>
<evidence type="ECO:0000256" key="1">
    <source>
        <dbReference type="SAM" id="MobiDB-lite"/>
    </source>
</evidence>
<accession>A0A5E4XTX6</accession>
<proteinExistence type="predicted"/>
<feature type="region of interest" description="Disordered" evidence="1">
    <location>
        <begin position="27"/>
        <end position="118"/>
    </location>
</feature>
<feature type="chain" id="PRO_5022838117" evidence="2">
    <location>
        <begin position="26"/>
        <end position="118"/>
    </location>
</feature>
<keyword evidence="4" id="KW-1185">Reference proteome</keyword>
<protein>
    <submittedName>
        <fullName evidence="3">Uncharacterized protein</fullName>
    </submittedName>
</protein>
<evidence type="ECO:0000256" key="2">
    <source>
        <dbReference type="SAM" id="SignalP"/>
    </source>
</evidence>
<gene>
    <name evidence="3" type="ORF">PTE30175_03983</name>
</gene>